<reference evidence="3 4" key="1">
    <citation type="submission" date="2020-08" db="EMBL/GenBank/DDBJ databases">
        <title>Novel species isolated from subtropical streams in China.</title>
        <authorList>
            <person name="Lu H."/>
        </authorList>
    </citation>
    <scope>NUCLEOTIDE SEQUENCE [LARGE SCALE GENOMIC DNA]</scope>
    <source>
        <strain evidence="3 4">CY18W</strain>
    </source>
</reference>
<accession>A0ABR6ZWT2</accession>
<evidence type="ECO:0000313" key="4">
    <source>
        <dbReference type="Proteomes" id="UP000650424"/>
    </source>
</evidence>
<dbReference type="EMBL" id="JACOGF010000014">
    <property type="protein sequence ID" value="MBC3920244.1"/>
    <property type="molecule type" value="Genomic_DNA"/>
</dbReference>
<keyword evidence="4" id="KW-1185">Reference proteome</keyword>
<feature type="transmembrane region" description="Helical" evidence="1">
    <location>
        <begin position="71"/>
        <end position="92"/>
    </location>
</feature>
<evidence type="ECO:0000256" key="1">
    <source>
        <dbReference type="SAM" id="Phobius"/>
    </source>
</evidence>
<sequence length="396" mass="43746">MHPYLSMVNLDRTTLDLVVVCISVISMLVMLAVWRINRGIPGTGVWALAASITAPAFLVMRLIGVTDVPKALIIAINNSLALTTVLLMLEGTLRFRGYASHQRWRLGLVLIPLFVLLAFVNRDDMIRRYLFHDAIAAALMLANAFILIRKTRDLELLAAGIGALSMSAMAAAFMLRWHLAFSADDNAQLAGHPLLNVVYLVLVLCLLSWTYGVSACCNLRAQNSILQMAREDVLTGLPNRRHVDEILDRAIAMSARNQQGFGFILIDLNHFKAINDRYGHQAGDLLLKEVAKRLKSFCRHADFVGRIGGDEFVAITFGVNQESQLDRTLLRLKKMLVGPCIIQGHTVNIEAALGSAMFPTDGRTADRLMQAADQRMYLDKSVPDNILAAVTQRAAL</sequence>
<proteinExistence type="predicted"/>
<feature type="transmembrane region" description="Helical" evidence="1">
    <location>
        <begin position="104"/>
        <end position="120"/>
    </location>
</feature>
<feature type="transmembrane region" description="Helical" evidence="1">
    <location>
        <begin position="15"/>
        <end position="33"/>
    </location>
</feature>
<dbReference type="InterPro" id="IPR000160">
    <property type="entry name" value="GGDEF_dom"/>
</dbReference>
<feature type="transmembrane region" description="Helical" evidence="1">
    <location>
        <begin position="154"/>
        <end position="177"/>
    </location>
</feature>
<dbReference type="SUPFAM" id="SSF55073">
    <property type="entry name" value="Nucleotide cyclase"/>
    <property type="match status" value="1"/>
</dbReference>
<dbReference type="InterPro" id="IPR043128">
    <property type="entry name" value="Rev_trsase/Diguanyl_cyclase"/>
</dbReference>
<protein>
    <submittedName>
        <fullName evidence="3">GGDEF domain-containing protein</fullName>
    </submittedName>
</protein>
<dbReference type="InterPro" id="IPR052163">
    <property type="entry name" value="DGC-Regulatory_Protein"/>
</dbReference>
<dbReference type="Pfam" id="PF00990">
    <property type="entry name" value="GGDEF"/>
    <property type="match status" value="1"/>
</dbReference>
<keyword evidence="1" id="KW-1133">Transmembrane helix</keyword>
<feature type="transmembrane region" description="Helical" evidence="1">
    <location>
        <begin position="126"/>
        <end position="147"/>
    </location>
</feature>
<dbReference type="PANTHER" id="PTHR46663:SF2">
    <property type="entry name" value="GGDEF DOMAIN-CONTAINING PROTEIN"/>
    <property type="match status" value="1"/>
</dbReference>
<dbReference type="PANTHER" id="PTHR46663">
    <property type="entry name" value="DIGUANYLATE CYCLASE DGCT-RELATED"/>
    <property type="match status" value="1"/>
</dbReference>
<dbReference type="Proteomes" id="UP000650424">
    <property type="component" value="Unassembled WGS sequence"/>
</dbReference>
<organism evidence="3 4">
    <name type="scientific">Undibacterium hunanense</name>
    <dbReference type="NCBI Taxonomy" id="2762292"/>
    <lineage>
        <taxon>Bacteria</taxon>
        <taxon>Pseudomonadati</taxon>
        <taxon>Pseudomonadota</taxon>
        <taxon>Betaproteobacteria</taxon>
        <taxon>Burkholderiales</taxon>
        <taxon>Oxalobacteraceae</taxon>
        <taxon>Undibacterium</taxon>
    </lineage>
</organism>
<evidence type="ECO:0000259" key="2">
    <source>
        <dbReference type="PROSITE" id="PS50887"/>
    </source>
</evidence>
<evidence type="ECO:0000313" key="3">
    <source>
        <dbReference type="EMBL" id="MBC3920244.1"/>
    </source>
</evidence>
<dbReference type="InterPro" id="IPR029787">
    <property type="entry name" value="Nucleotide_cyclase"/>
</dbReference>
<feature type="domain" description="GGDEF" evidence="2">
    <location>
        <begin position="259"/>
        <end position="392"/>
    </location>
</feature>
<dbReference type="PROSITE" id="PS50887">
    <property type="entry name" value="GGDEF"/>
    <property type="match status" value="1"/>
</dbReference>
<dbReference type="NCBIfam" id="TIGR00254">
    <property type="entry name" value="GGDEF"/>
    <property type="match status" value="1"/>
</dbReference>
<comment type="caution">
    <text evidence="3">The sequence shown here is derived from an EMBL/GenBank/DDBJ whole genome shotgun (WGS) entry which is preliminary data.</text>
</comment>
<dbReference type="Gene3D" id="3.30.70.270">
    <property type="match status" value="1"/>
</dbReference>
<keyword evidence="1" id="KW-0472">Membrane</keyword>
<feature type="transmembrane region" description="Helical" evidence="1">
    <location>
        <begin position="197"/>
        <end position="221"/>
    </location>
</feature>
<keyword evidence="1" id="KW-0812">Transmembrane</keyword>
<feature type="transmembrane region" description="Helical" evidence="1">
    <location>
        <begin position="45"/>
        <end position="65"/>
    </location>
</feature>
<dbReference type="SMART" id="SM00267">
    <property type="entry name" value="GGDEF"/>
    <property type="match status" value="1"/>
</dbReference>
<gene>
    <name evidence="3" type="ORF">H8L32_22460</name>
</gene>
<name>A0ABR6ZWT2_9BURK</name>
<dbReference type="CDD" id="cd01949">
    <property type="entry name" value="GGDEF"/>
    <property type="match status" value="1"/>
</dbReference>